<sequence>MPFPSETIEKRHRNLVGMPRLSQSGVYRRGRHADSVYLCGESGAGSFSGRLFATHRIHEHDIKDFVRWSHPSLYQKLKNMPLSSSYLPEDGEAESRSALPERKEEDGQTYCKGLSSSSRKFELRGRAGRDFQTAGAITKDITRPGFKLQELAAPRNVEILQMQNDLDRICHRCSTACGGLTYIIPHESTSLSMADNVENDLQETQTNSVYLCLDCVQLASPSEPAGENERKVFPYNIDGACEKDQIMEAAEKLHPLLKQKEVFCIYLPEGPTLEPGKGSNCKQGLRLRRQKQYDVIKIHEELGKINSGHNCQHIDLNNDELGLRILSPVLFEGYRESYKKQGLEWKNRMDHVKDLEVEHISESECEDEPKSGMTKRVLEEIRATCYCDKTLFHEKMIRCSSASCLYVWLHLRCAGLTEIPQDCEDYLCPRCTELAAERLESSFEDGPIHRSSSVGCSEGYEASISGNEQSSGDEELAQDGAENGQYVSRASGWVAVNN</sequence>
<dbReference type="PROSITE" id="PS01359">
    <property type="entry name" value="ZF_PHD_1"/>
    <property type="match status" value="1"/>
</dbReference>
<dbReference type="InterPro" id="IPR013083">
    <property type="entry name" value="Znf_RING/FYVE/PHD"/>
</dbReference>
<evidence type="ECO:0000313" key="6">
    <source>
        <dbReference type="EMBL" id="KAJ9632929.1"/>
    </source>
</evidence>
<evidence type="ECO:0000256" key="1">
    <source>
        <dbReference type="ARBA" id="ARBA00022723"/>
    </source>
</evidence>
<reference evidence="6" key="1">
    <citation type="submission" date="2022-10" db="EMBL/GenBank/DDBJ databases">
        <title>Culturing micro-colonial fungi from biological soil crusts in the Mojave desert and describing Neophaeococcomyces mojavensis, and introducing the new genera and species Taxawa tesnikishii.</title>
        <authorList>
            <person name="Kurbessoian T."/>
            <person name="Stajich J.E."/>
        </authorList>
    </citation>
    <scope>NUCLEOTIDE SEQUENCE</scope>
    <source>
        <strain evidence="6">TK_35</strain>
    </source>
</reference>
<dbReference type="Gene3D" id="3.30.40.10">
    <property type="entry name" value="Zinc/RING finger domain, C3HC4 (zinc finger)"/>
    <property type="match status" value="1"/>
</dbReference>
<dbReference type="InterPro" id="IPR019786">
    <property type="entry name" value="Zinc_finger_PHD-type_CS"/>
</dbReference>
<accession>A0AA38Y312</accession>
<keyword evidence="3" id="KW-0862">Zinc</keyword>
<feature type="domain" description="Zinc finger PHD-type" evidence="5">
    <location>
        <begin position="384"/>
        <end position="432"/>
    </location>
</feature>
<evidence type="ECO:0000313" key="7">
    <source>
        <dbReference type="Proteomes" id="UP001172681"/>
    </source>
</evidence>
<dbReference type="SMART" id="SM00249">
    <property type="entry name" value="PHD"/>
    <property type="match status" value="1"/>
</dbReference>
<feature type="compositionally biased region" description="Basic and acidic residues" evidence="4">
    <location>
        <begin position="93"/>
        <end position="106"/>
    </location>
</feature>
<keyword evidence="1" id="KW-0479">Metal-binding</keyword>
<dbReference type="AlphaFoldDB" id="A0AA38Y312"/>
<evidence type="ECO:0000256" key="3">
    <source>
        <dbReference type="ARBA" id="ARBA00022833"/>
    </source>
</evidence>
<protein>
    <recommendedName>
        <fullName evidence="5">Zinc finger PHD-type domain-containing protein</fullName>
    </recommendedName>
</protein>
<keyword evidence="7" id="KW-1185">Reference proteome</keyword>
<dbReference type="Proteomes" id="UP001172681">
    <property type="component" value="Unassembled WGS sequence"/>
</dbReference>
<evidence type="ECO:0000259" key="5">
    <source>
        <dbReference type="SMART" id="SM00249"/>
    </source>
</evidence>
<dbReference type="GO" id="GO:0008270">
    <property type="term" value="F:zinc ion binding"/>
    <property type="evidence" value="ECO:0007669"/>
    <property type="project" value="UniProtKB-KW"/>
</dbReference>
<keyword evidence="2" id="KW-0863">Zinc-finger</keyword>
<gene>
    <name evidence="6" type="ORF">H2204_007497</name>
</gene>
<dbReference type="InterPro" id="IPR001965">
    <property type="entry name" value="Znf_PHD"/>
</dbReference>
<comment type="caution">
    <text evidence="6">The sequence shown here is derived from an EMBL/GenBank/DDBJ whole genome shotgun (WGS) entry which is preliminary data.</text>
</comment>
<dbReference type="SUPFAM" id="SSF57903">
    <property type="entry name" value="FYVE/PHD zinc finger"/>
    <property type="match status" value="1"/>
</dbReference>
<dbReference type="EMBL" id="JAPDRN010000051">
    <property type="protein sequence ID" value="KAJ9632929.1"/>
    <property type="molecule type" value="Genomic_DNA"/>
</dbReference>
<organism evidence="6 7">
    <name type="scientific">Knufia peltigerae</name>
    <dbReference type="NCBI Taxonomy" id="1002370"/>
    <lineage>
        <taxon>Eukaryota</taxon>
        <taxon>Fungi</taxon>
        <taxon>Dikarya</taxon>
        <taxon>Ascomycota</taxon>
        <taxon>Pezizomycotina</taxon>
        <taxon>Eurotiomycetes</taxon>
        <taxon>Chaetothyriomycetidae</taxon>
        <taxon>Chaetothyriales</taxon>
        <taxon>Trichomeriaceae</taxon>
        <taxon>Knufia</taxon>
    </lineage>
</organism>
<evidence type="ECO:0000256" key="2">
    <source>
        <dbReference type="ARBA" id="ARBA00022771"/>
    </source>
</evidence>
<proteinExistence type="predicted"/>
<dbReference type="InterPro" id="IPR011011">
    <property type="entry name" value="Znf_FYVE_PHD"/>
</dbReference>
<evidence type="ECO:0000256" key="4">
    <source>
        <dbReference type="SAM" id="MobiDB-lite"/>
    </source>
</evidence>
<name>A0AA38Y312_9EURO</name>
<feature type="region of interest" description="Disordered" evidence="4">
    <location>
        <begin position="84"/>
        <end position="113"/>
    </location>
</feature>
<feature type="region of interest" description="Disordered" evidence="4">
    <location>
        <begin position="445"/>
        <end position="484"/>
    </location>
</feature>